<accession>A0A5P2GZA4</accession>
<dbReference type="OrthoDB" id="502821at2"/>
<name>A0A5P2GZA4_9BURK</name>
<evidence type="ECO:0000259" key="1">
    <source>
        <dbReference type="Pfam" id="PF08450"/>
    </source>
</evidence>
<gene>
    <name evidence="2" type="ORF">FOB72_00495</name>
</gene>
<dbReference type="AlphaFoldDB" id="A0A5P2GZA4"/>
<dbReference type="InterPro" id="IPR051262">
    <property type="entry name" value="SMP-30/CGR1_Lactonase"/>
</dbReference>
<sequence length="306" mass="33300">MWNVNFTPPQIIEARVLTRMPDALRIARRSEWADANKPGQIVDSFLEGPTFDREGNLFVTDIPHGRIFRIAPDLRWEAFAETAGWPNGIAMHRDGSLWVADYRCGLLRVEPLHGDVTVVRGHRNSESFRGINDLTFDAEGNLYFTDQGQTGLHDPTGRVYRLRPSGQMDLLLSNVPSPNGIVLDPSQRFLFVAATRANAVWRMPVLPDGSVSKAGAFQTFFGTSGPDGLAMDAEGRLVVAHASLGGAFVLDAHGWCTHFIRSPIGGTVTNIAFRPGTNKLVLTESASGTVLEAELPAAGAPLFSHA</sequence>
<protein>
    <submittedName>
        <fullName evidence="2">SMP-30/gluconolactonase/LRE family protein</fullName>
    </submittedName>
</protein>
<dbReference type="PANTHER" id="PTHR47572">
    <property type="entry name" value="LIPOPROTEIN-RELATED"/>
    <property type="match status" value="1"/>
</dbReference>
<evidence type="ECO:0000313" key="2">
    <source>
        <dbReference type="EMBL" id="QET00655.1"/>
    </source>
</evidence>
<dbReference type="SUPFAM" id="SSF63829">
    <property type="entry name" value="Calcium-dependent phosphotriesterase"/>
    <property type="match status" value="1"/>
</dbReference>
<dbReference type="InterPro" id="IPR013658">
    <property type="entry name" value="SGL"/>
</dbReference>
<dbReference type="Proteomes" id="UP000322822">
    <property type="component" value="Chromosome 1"/>
</dbReference>
<dbReference type="EMBL" id="CP044065">
    <property type="protein sequence ID" value="QET00655.1"/>
    <property type="molecule type" value="Genomic_DNA"/>
</dbReference>
<dbReference type="RefSeq" id="WP_150370742.1">
    <property type="nucleotide sequence ID" value="NZ_CP044065.1"/>
</dbReference>
<dbReference type="InterPro" id="IPR011042">
    <property type="entry name" value="6-blade_b-propeller_TolB-like"/>
</dbReference>
<proteinExistence type="predicted"/>
<dbReference type="PANTHER" id="PTHR47572:SF5">
    <property type="entry name" value="BLR2277 PROTEIN"/>
    <property type="match status" value="1"/>
</dbReference>
<organism evidence="2 3">
    <name type="scientific">Cupriavidus pauculus</name>
    <dbReference type="NCBI Taxonomy" id="82633"/>
    <lineage>
        <taxon>Bacteria</taxon>
        <taxon>Pseudomonadati</taxon>
        <taxon>Pseudomonadota</taxon>
        <taxon>Betaproteobacteria</taxon>
        <taxon>Burkholderiales</taxon>
        <taxon>Burkholderiaceae</taxon>
        <taxon>Cupriavidus</taxon>
    </lineage>
</organism>
<feature type="domain" description="SMP-30/Gluconolactonase/LRE-like region" evidence="1">
    <location>
        <begin position="47"/>
        <end position="283"/>
    </location>
</feature>
<reference evidence="2 3" key="1">
    <citation type="submission" date="2019-09" db="EMBL/GenBank/DDBJ databases">
        <title>FDA dAtabase for Regulatory Grade micrObial Sequences (FDA-ARGOS): Supporting development and validation of Infectious Disease Dx tests.</title>
        <authorList>
            <person name="Sciortino C."/>
            <person name="Tallon L."/>
            <person name="Sadzewicz L."/>
            <person name="Vavikolanu K."/>
            <person name="Mehta A."/>
            <person name="Aluvathingal J."/>
            <person name="Nadendla S."/>
            <person name="Nandy P."/>
            <person name="Geyer C."/>
            <person name="Yan Y."/>
            <person name="Sichtig H."/>
        </authorList>
    </citation>
    <scope>NUCLEOTIDE SEQUENCE [LARGE SCALE GENOMIC DNA]</scope>
    <source>
        <strain evidence="2 3">FDAARGOS_664</strain>
    </source>
</reference>
<dbReference type="Pfam" id="PF08450">
    <property type="entry name" value="SGL"/>
    <property type="match status" value="1"/>
</dbReference>
<dbReference type="Gene3D" id="2.120.10.30">
    <property type="entry name" value="TolB, C-terminal domain"/>
    <property type="match status" value="1"/>
</dbReference>
<evidence type="ECO:0000313" key="3">
    <source>
        <dbReference type="Proteomes" id="UP000322822"/>
    </source>
</evidence>